<evidence type="ECO:0000313" key="2">
    <source>
        <dbReference type="EMBL" id="QIE55478.1"/>
    </source>
</evidence>
<dbReference type="Gene3D" id="2.40.128.140">
    <property type="entry name" value="Outer membrane protein"/>
    <property type="match status" value="1"/>
</dbReference>
<dbReference type="AlphaFoldDB" id="A0A7L5BXA5"/>
<dbReference type="InterPro" id="IPR037107">
    <property type="entry name" value="Put_OMP_sf"/>
</dbReference>
<dbReference type="InterPro" id="IPR018707">
    <property type="entry name" value="LpxR"/>
</dbReference>
<keyword evidence="1" id="KW-0732">Signal</keyword>
<evidence type="ECO:0000256" key="1">
    <source>
        <dbReference type="SAM" id="SignalP"/>
    </source>
</evidence>
<sequence length="340" mass="36552">MRSIRLSSGILVVAAASLVPLHMVAAEDATDGSVYLGIENDVFAGTDNHYTSGVHGEYTSAPGETPPLLTPIRRAIAPLLDDTAEWRMILGAGQAIFVPPDIRIAAPAADQRPYAGWLYAHVGLAAEQERRLDIFRARLGVLGPSSLAELVQKRLHRQIGSPRPEGWETQIGAQPTVDLYYQHIHRFGGRFDIGGARFKAEFLPHVRMEAGNVDTYGALGFSLRVGQNYAEDFGPAARRRGASGGGVATPESGFGWSVFASVEGRAIAHAGLIEGPLFSESREAEPERLTGDVGVGLSLSYGPAELSYTHVIESKEYAAQRRTGALGHHQFGALNLRVSF</sequence>
<proteinExistence type="predicted"/>
<evidence type="ECO:0000313" key="3">
    <source>
        <dbReference type="Proteomes" id="UP000503336"/>
    </source>
</evidence>
<dbReference type="KEGG" id="hdh:G5B40_08420"/>
<protein>
    <submittedName>
        <fullName evidence="2">Lipid A deacylase LpxR family protein</fullName>
    </submittedName>
</protein>
<accession>A0A7L5BXA5</accession>
<dbReference type="Pfam" id="PF09982">
    <property type="entry name" value="LpxR"/>
    <property type="match status" value="1"/>
</dbReference>
<dbReference type="EMBL" id="CP049056">
    <property type="protein sequence ID" value="QIE55478.1"/>
    <property type="molecule type" value="Genomic_DNA"/>
</dbReference>
<name>A0A7L5BXA5_9RHOB</name>
<keyword evidence="3" id="KW-1185">Reference proteome</keyword>
<dbReference type="Proteomes" id="UP000503336">
    <property type="component" value="Chromosome"/>
</dbReference>
<gene>
    <name evidence="2" type="ORF">G5B40_08420</name>
</gene>
<dbReference type="RefSeq" id="WP_165097450.1">
    <property type="nucleotide sequence ID" value="NZ_CP049056.1"/>
</dbReference>
<feature type="chain" id="PRO_5029655216" evidence="1">
    <location>
        <begin position="26"/>
        <end position="340"/>
    </location>
</feature>
<reference evidence="2 3" key="1">
    <citation type="submission" date="2020-02" db="EMBL/GenBank/DDBJ databases">
        <title>complete genome sequence of Rhodobacteraceae bacterium.</title>
        <authorList>
            <person name="Park J."/>
            <person name="Kim Y.-S."/>
            <person name="Kim K.-H."/>
        </authorList>
    </citation>
    <scope>NUCLEOTIDE SEQUENCE [LARGE SCALE GENOMIC DNA]</scope>
    <source>
        <strain evidence="2 3">RR4-56</strain>
    </source>
</reference>
<organism evidence="2 3">
    <name type="scientific">Pikeienuella piscinae</name>
    <dbReference type="NCBI Taxonomy" id="2748098"/>
    <lineage>
        <taxon>Bacteria</taxon>
        <taxon>Pseudomonadati</taxon>
        <taxon>Pseudomonadota</taxon>
        <taxon>Alphaproteobacteria</taxon>
        <taxon>Rhodobacterales</taxon>
        <taxon>Paracoccaceae</taxon>
        <taxon>Pikeienuella</taxon>
    </lineage>
</organism>
<feature type="signal peptide" evidence="1">
    <location>
        <begin position="1"/>
        <end position="25"/>
    </location>
</feature>